<sequence>MLNPKKPRRKPALATFETGLAALMLVPTIWLIWNGFQLQLAIPDPTRSASFVDIRASHAQLGMWQIILGAFLPIMVGVFAFVAAARIGRTIWLFGAALSPLVFLTGMPQTLNLQMIAAFFEFADASGRLAIPSDGQIIATVALFYMLVGLSVLVGVYARRKTVWICILVLLVLSPLVAMIMVSDVRNISQAAIFAGTIILATYLITLFISVLDKGIRAAYFPLSLIMFVTIVIGTGVIFPWVSGLTAFYIQPETFALLQNPMQQEQVHLSDTIDRMLQSNMAQPVVMAATYQLNGLIATLGLCLVFMLAARQPVTVWLSWPLTIIAFAGVIAAILATTTRLDLLTLQSMLQDRGIILPDWLLYLNQGIGPTSGLYIISMVTSISTLLYLMPKKRMPDDIRK</sequence>
<feature type="transmembrane region" description="Helical" evidence="1">
    <location>
        <begin position="12"/>
        <end position="33"/>
    </location>
</feature>
<name>A0ABX2IQL1_9RHOB</name>
<keyword evidence="1" id="KW-0812">Transmembrane</keyword>
<proteinExistence type="predicted"/>
<feature type="transmembrane region" description="Helical" evidence="1">
    <location>
        <begin position="291"/>
        <end position="310"/>
    </location>
</feature>
<feature type="transmembrane region" description="Helical" evidence="1">
    <location>
        <begin position="372"/>
        <end position="391"/>
    </location>
</feature>
<evidence type="ECO:0000313" key="2">
    <source>
        <dbReference type="EMBL" id="NSX55159.1"/>
    </source>
</evidence>
<evidence type="ECO:0000256" key="1">
    <source>
        <dbReference type="SAM" id="Phobius"/>
    </source>
</evidence>
<evidence type="ECO:0000313" key="3">
    <source>
        <dbReference type="Proteomes" id="UP000777935"/>
    </source>
</evidence>
<gene>
    <name evidence="2" type="ORF">HRQ87_10125</name>
</gene>
<keyword evidence="1" id="KW-0472">Membrane</keyword>
<feature type="transmembrane region" description="Helical" evidence="1">
    <location>
        <begin position="188"/>
        <end position="212"/>
    </location>
</feature>
<feature type="transmembrane region" description="Helical" evidence="1">
    <location>
        <begin position="91"/>
        <end position="117"/>
    </location>
</feature>
<feature type="transmembrane region" description="Helical" evidence="1">
    <location>
        <begin position="317"/>
        <end position="336"/>
    </location>
</feature>
<feature type="transmembrane region" description="Helical" evidence="1">
    <location>
        <begin position="63"/>
        <end position="84"/>
    </location>
</feature>
<feature type="transmembrane region" description="Helical" evidence="1">
    <location>
        <begin position="163"/>
        <end position="182"/>
    </location>
</feature>
<reference evidence="2 3" key="1">
    <citation type="submission" date="2020-06" db="EMBL/GenBank/DDBJ databases">
        <title>Sulfitobacter algicola sp. nov., isolated from green algae.</title>
        <authorList>
            <person name="Wang C."/>
        </authorList>
    </citation>
    <scope>NUCLEOTIDE SEQUENCE [LARGE SCALE GENOMIC DNA]</scope>
    <source>
        <strain evidence="2 3">1151</strain>
    </source>
</reference>
<accession>A0ABX2IQL1</accession>
<dbReference type="RefSeq" id="WP_174137918.1">
    <property type="nucleotide sequence ID" value="NZ_JABUFE010000005.1"/>
</dbReference>
<dbReference type="Proteomes" id="UP000777935">
    <property type="component" value="Unassembled WGS sequence"/>
</dbReference>
<comment type="caution">
    <text evidence="2">The sequence shown here is derived from an EMBL/GenBank/DDBJ whole genome shotgun (WGS) entry which is preliminary data.</text>
</comment>
<protein>
    <submittedName>
        <fullName evidence="2">Uncharacterized protein</fullName>
    </submittedName>
</protein>
<keyword evidence="3" id="KW-1185">Reference proteome</keyword>
<feature type="transmembrane region" description="Helical" evidence="1">
    <location>
        <begin position="137"/>
        <end position="156"/>
    </location>
</feature>
<feature type="transmembrane region" description="Helical" evidence="1">
    <location>
        <begin position="219"/>
        <end position="242"/>
    </location>
</feature>
<dbReference type="EMBL" id="JABUFE010000005">
    <property type="protein sequence ID" value="NSX55159.1"/>
    <property type="molecule type" value="Genomic_DNA"/>
</dbReference>
<organism evidence="2 3">
    <name type="scientific">Parasulfitobacter algicola</name>
    <dbReference type="NCBI Taxonomy" id="2614809"/>
    <lineage>
        <taxon>Bacteria</taxon>
        <taxon>Pseudomonadati</taxon>
        <taxon>Pseudomonadota</taxon>
        <taxon>Alphaproteobacteria</taxon>
        <taxon>Rhodobacterales</taxon>
        <taxon>Roseobacteraceae</taxon>
        <taxon>Parasulfitobacter</taxon>
    </lineage>
</organism>
<keyword evidence="1" id="KW-1133">Transmembrane helix</keyword>